<keyword evidence="3" id="KW-1185">Reference proteome</keyword>
<proteinExistence type="predicted"/>
<dbReference type="EMBL" id="JARJLG010000127">
    <property type="protein sequence ID" value="KAJ7740479.1"/>
    <property type="molecule type" value="Genomic_DNA"/>
</dbReference>
<reference evidence="2" key="1">
    <citation type="submission" date="2023-03" db="EMBL/GenBank/DDBJ databases">
        <title>Massive genome expansion in bonnet fungi (Mycena s.s.) driven by repeated elements and novel gene families across ecological guilds.</title>
        <authorList>
            <consortium name="Lawrence Berkeley National Laboratory"/>
            <person name="Harder C.B."/>
            <person name="Miyauchi S."/>
            <person name="Viragh M."/>
            <person name="Kuo A."/>
            <person name="Thoen E."/>
            <person name="Andreopoulos B."/>
            <person name="Lu D."/>
            <person name="Skrede I."/>
            <person name="Drula E."/>
            <person name="Henrissat B."/>
            <person name="Morin E."/>
            <person name="Kohler A."/>
            <person name="Barry K."/>
            <person name="LaButti K."/>
            <person name="Morin E."/>
            <person name="Salamov A."/>
            <person name="Lipzen A."/>
            <person name="Mereny Z."/>
            <person name="Hegedus B."/>
            <person name="Baldrian P."/>
            <person name="Stursova M."/>
            <person name="Weitz H."/>
            <person name="Taylor A."/>
            <person name="Grigoriev I.V."/>
            <person name="Nagy L.G."/>
            <person name="Martin F."/>
            <person name="Kauserud H."/>
        </authorList>
    </citation>
    <scope>NUCLEOTIDE SEQUENCE</scope>
    <source>
        <strain evidence="2">CBHHK188m</strain>
    </source>
</reference>
<name>A0AAD7IDA2_9AGAR</name>
<dbReference type="AlphaFoldDB" id="A0AAD7IDA2"/>
<feature type="region of interest" description="Disordered" evidence="1">
    <location>
        <begin position="168"/>
        <end position="187"/>
    </location>
</feature>
<feature type="compositionally biased region" description="Acidic residues" evidence="1">
    <location>
        <begin position="533"/>
        <end position="549"/>
    </location>
</feature>
<feature type="region of interest" description="Disordered" evidence="1">
    <location>
        <begin position="509"/>
        <end position="549"/>
    </location>
</feature>
<sequence length="549" mass="60946">MHLWCLWHLGKDAKDAKAKCVVLLMEHKLRFNNERTRSPRDMFFFGMIENGLRGFEDAPEAVLDDNDVDDLETYGVDWEDLNDADIMAHHTEFNNEQELNTDVHNPFSNDGPHTLSHVEVMEPLCPFHEEQVAQLNQHLAGSQHSLSRNMNSWRAVWIDALEFSPPPPPVQVPLTQSEPELDSESDLWGPPKLGPALDFEDELGQLVDITQLATDLATGQFSVVEGSQLHPSPLLAPNDPPYVSPVWLPSFIKHFVTLGNHSVSELREDPRGPQRAATSRILMLRPLPPAEYREQITLEACFTPNPSERISLHPVVDDASAEEFRIQHELGPAVGLYAIYPVQQGVDPVTHTAASILTSRYAYECDLLAFLSQGGLGVAYTHYARFRILSRIANEIGLQINKLSQESSVNAVRITYLDLLGWAGVNAGSFGNEKGLIMRSEQVRSELGLQQNPTAANAVLLNHLNVLATEPIRPMTSQAPSLSWSLAEFSMMRGKSQRQQGRLSVKMEILGDPEPSDDDAGVSGAEIKAGVDMDTDSDTEMEIDVEADQ</sequence>
<gene>
    <name evidence="2" type="ORF">DFH07DRAFT_778412</name>
</gene>
<accession>A0AAD7IDA2</accession>
<dbReference type="Proteomes" id="UP001215280">
    <property type="component" value="Unassembled WGS sequence"/>
</dbReference>
<organism evidence="2 3">
    <name type="scientific">Mycena maculata</name>
    <dbReference type="NCBI Taxonomy" id="230809"/>
    <lineage>
        <taxon>Eukaryota</taxon>
        <taxon>Fungi</taxon>
        <taxon>Dikarya</taxon>
        <taxon>Basidiomycota</taxon>
        <taxon>Agaricomycotina</taxon>
        <taxon>Agaricomycetes</taxon>
        <taxon>Agaricomycetidae</taxon>
        <taxon>Agaricales</taxon>
        <taxon>Marasmiineae</taxon>
        <taxon>Mycenaceae</taxon>
        <taxon>Mycena</taxon>
    </lineage>
</organism>
<protein>
    <submittedName>
        <fullName evidence="2">Uncharacterized protein</fullName>
    </submittedName>
</protein>
<evidence type="ECO:0000313" key="3">
    <source>
        <dbReference type="Proteomes" id="UP001215280"/>
    </source>
</evidence>
<evidence type="ECO:0000313" key="2">
    <source>
        <dbReference type="EMBL" id="KAJ7740479.1"/>
    </source>
</evidence>
<comment type="caution">
    <text evidence="2">The sequence shown here is derived from an EMBL/GenBank/DDBJ whole genome shotgun (WGS) entry which is preliminary data.</text>
</comment>
<evidence type="ECO:0000256" key="1">
    <source>
        <dbReference type="SAM" id="MobiDB-lite"/>
    </source>
</evidence>